<feature type="region of interest" description="Disordered" evidence="1">
    <location>
        <begin position="86"/>
        <end position="122"/>
    </location>
</feature>
<evidence type="ECO:0000313" key="3">
    <source>
        <dbReference type="Proteomes" id="UP000314294"/>
    </source>
</evidence>
<dbReference type="Proteomes" id="UP000314294">
    <property type="component" value="Unassembled WGS sequence"/>
</dbReference>
<gene>
    <name evidence="2" type="ORF">EYF80_020554</name>
</gene>
<reference evidence="2 3" key="1">
    <citation type="submission" date="2019-03" db="EMBL/GenBank/DDBJ databases">
        <title>First draft genome of Liparis tanakae, snailfish: a comprehensive survey of snailfish specific genes.</title>
        <authorList>
            <person name="Kim W."/>
            <person name="Song I."/>
            <person name="Jeong J.-H."/>
            <person name="Kim D."/>
            <person name="Kim S."/>
            <person name="Ryu S."/>
            <person name="Song J.Y."/>
            <person name="Lee S.K."/>
        </authorList>
    </citation>
    <scope>NUCLEOTIDE SEQUENCE [LARGE SCALE GENOMIC DNA]</scope>
    <source>
        <tissue evidence="2">Muscle</tissue>
    </source>
</reference>
<accession>A0A4Z2HU85</accession>
<organism evidence="2 3">
    <name type="scientific">Liparis tanakae</name>
    <name type="common">Tanaka's snailfish</name>
    <dbReference type="NCBI Taxonomy" id="230148"/>
    <lineage>
        <taxon>Eukaryota</taxon>
        <taxon>Metazoa</taxon>
        <taxon>Chordata</taxon>
        <taxon>Craniata</taxon>
        <taxon>Vertebrata</taxon>
        <taxon>Euteleostomi</taxon>
        <taxon>Actinopterygii</taxon>
        <taxon>Neopterygii</taxon>
        <taxon>Teleostei</taxon>
        <taxon>Neoteleostei</taxon>
        <taxon>Acanthomorphata</taxon>
        <taxon>Eupercaria</taxon>
        <taxon>Perciformes</taxon>
        <taxon>Cottioidei</taxon>
        <taxon>Cottales</taxon>
        <taxon>Liparidae</taxon>
        <taxon>Liparis</taxon>
    </lineage>
</organism>
<proteinExistence type="predicted"/>
<protein>
    <submittedName>
        <fullName evidence="2">Uncharacterized protein</fullName>
    </submittedName>
</protein>
<dbReference type="AlphaFoldDB" id="A0A4Z2HU85"/>
<name>A0A4Z2HU85_9TELE</name>
<feature type="compositionally biased region" description="Pro residues" evidence="1">
    <location>
        <begin position="113"/>
        <end position="122"/>
    </location>
</feature>
<comment type="caution">
    <text evidence="2">The sequence shown here is derived from an EMBL/GenBank/DDBJ whole genome shotgun (WGS) entry which is preliminary data.</text>
</comment>
<evidence type="ECO:0000313" key="2">
    <source>
        <dbReference type="EMBL" id="TNN69237.1"/>
    </source>
</evidence>
<evidence type="ECO:0000256" key="1">
    <source>
        <dbReference type="SAM" id="MobiDB-lite"/>
    </source>
</evidence>
<sequence>MKLNSNLHPIILLQARSRSVGTLRHATLAQQQIGARQRQKTTLHYISPMLSSTGTGSRNTVLLMVLKPARSQATSTWWVHVGEPKFPKQVPDTFVNQQSEDDNNNNDKKGPPRTAPPTPSPV</sequence>
<keyword evidence="3" id="KW-1185">Reference proteome</keyword>
<dbReference type="EMBL" id="SRLO01000178">
    <property type="protein sequence ID" value="TNN69237.1"/>
    <property type="molecule type" value="Genomic_DNA"/>
</dbReference>